<evidence type="ECO:0000256" key="6">
    <source>
        <dbReference type="ARBA" id="ARBA00035137"/>
    </source>
</evidence>
<evidence type="ECO:0000256" key="4">
    <source>
        <dbReference type="ARBA" id="ARBA00023128"/>
    </source>
</evidence>
<evidence type="ECO:0000313" key="9">
    <source>
        <dbReference type="EMBL" id="CAL8094866.1"/>
    </source>
</evidence>
<evidence type="ECO:0000256" key="5">
    <source>
        <dbReference type="ARBA" id="ARBA00023274"/>
    </source>
</evidence>
<comment type="subcellular location">
    <subcellularLocation>
        <location evidence="1">Mitochondrion</location>
    </subcellularLocation>
</comment>
<comment type="similarity">
    <text evidence="2">Belongs to the mitochondrion-specific ribosomal protein mS23 family.</text>
</comment>
<comment type="caution">
    <text evidence="9">The sequence shown here is derived from an EMBL/GenBank/DDBJ whole genome shotgun (WGS) entry which is preliminary data.</text>
</comment>
<dbReference type="InterPro" id="IPR023611">
    <property type="entry name" value="mS23_dom_met"/>
</dbReference>
<keyword evidence="5" id="KW-0687">Ribonucleoprotein</keyword>
<evidence type="ECO:0000259" key="8">
    <source>
        <dbReference type="Pfam" id="PF10484"/>
    </source>
</evidence>
<dbReference type="Pfam" id="PF10484">
    <property type="entry name" value="MRP-S23"/>
    <property type="match status" value="1"/>
</dbReference>
<dbReference type="Proteomes" id="UP001642540">
    <property type="component" value="Unassembled WGS sequence"/>
</dbReference>
<gene>
    <name evidence="9" type="ORF">ODALV1_LOCUS8915</name>
</gene>
<dbReference type="EMBL" id="CAXLJM020000027">
    <property type="protein sequence ID" value="CAL8094866.1"/>
    <property type="molecule type" value="Genomic_DNA"/>
</dbReference>
<evidence type="ECO:0000256" key="3">
    <source>
        <dbReference type="ARBA" id="ARBA00022980"/>
    </source>
</evidence>
<feature type="region of interest" description="Disordered" evidence="7">
    <location>
        <begin position="136"/>
        <end position="211"/>
    </location>
</feature>
<evidence type="ECO:0000256" key="1">
    <source>
        <dbReference type="ARBA" id="ARBA00004173"/>
    </source>
</evidence>
<dbReference type="InterPro" id="IPR019520">
    <property type="entry name" value="Ribosomal_mS23_met"/>
</dbReference>
<evidence type="ECO:0000256" key="7">
    <source>
        <dbReference type="SAM" id="MobiDB-lite"/>
    </source>
</evidence>
<organism evidence="9 10">
    <name type="scientific">Orchesella dallaii</name>
    <dbReference type="NCBI Taxonomy" id="48710"/>
    <lineage>
        <taxon>Eukaryota</taxon>
        <taxon>Metazoa</taxon>
        <taxon>Ecdysozoa</taxon>
        <taxon>Arthropoda</taxon>
        <taxon>Hexapoda</taxon>
        <taxon>Collembola</taxon>
        <taxon>Entomobryomorpha</taxon>
        <taxon>Entomobryoidea</taxon>
        <taxon>Orchesellidae</taxon>
        <taxon>Orchesellinae</taxon>
        <taxon>Orchesella</taxon>
    </lineage>
</organism>
<sequence length="211" mass="24237">MAGSRLDRIGTIFSRTTGLLKSGAIKYQDRPLWYDVYRVFPPKYEPHIDRKPEKTEINDILYREDKYRALYFKKFGLNPGGVARVLGDRNFQEHSQSFVKICLDLEKLNPDWANDKIFDSAVDKYKSELPYLVDRKRGSGEDGDVEGSEAADRLNEDRAAKRHGRKTPVISAQSLLSLFKEAKEQQEKETNKPETKSTATDIDEKTSDKKT</sequence>
<feature type="compositionally biased region" description="Basic and acidic residues" evidence="7">
    <location>
        <begin position="150"/>
        <end position="159"/>
    </location>
</feature>
<evidence type="ECO:0000313" key="10">
    <source>
        <dbReference type="Proteomes" id="UP001642540"/>
    </source>
</evidence>
<evidence type="ECO:0000256" key="2">
    <source>
        <dbReference type="ARBA" id="ARBA00009864"/>
    </source>
</evidence>
<dbReference type="InterPro" id="IPR059242">
    <property type="entry name" value="mS23_dom"/>
</dbReference>
<dbReference type="PANTHER" id="PTHR15925:SF2">
    <property type="entry name" value="SMALL RIBOSOMAL SUBUNIT PROTEIN MS23"/>
    <property type="match status" value="1"/>
</dbReference>
<proteinExistence type="inferred from homology"/>
<keyword evidence="10" id="KW-1185">Reference proteome</keyword>
<feature type="compositionally biased region" description="Basic and acidic residues" evidence="7">
    <location>
        <begin position="202"/>
        <end position="211"/>
    </location>
</feature>
<keyword evidence="3" id="KW-0689">Ribosomal protein</keyword>
<dbReference type="CDD" id="cd23701">
    <property type="entry name" value="At1g26750"/>
    <property type="match status" value="1"/>
</dbReference>
<dbReference type="PANTHER" id="PTHR15925">
    <property type="entry name" value="MITOCHONDRIAL RIBOSOMAL PROTEIN S23"/>
    <property type="match status" value="1"/>
</dbReference>
<accession>A0ABP1QBK5</accession>
<feature type="compositionally biased region" description="Basic and acidic residues" evidence="7">
    <location>
        <begin position="180"/>
        <end position="195"/>
    </location>
</feature>
<name>A0ABP1QBK5_9HEXA</name>
<feature type="domain" description="Small ribosomal subunit protein mS23 conserved" evidence="8">
    <location>
        <begin position="2"/>
        <end position="127"/>
    </location>
</feature>
<keyword evidence="4" id="KW-0496">Mitochondrion</keyword>
<reference evidence="9 10" key="1">
    <citation type="submission" date="2024-08" db="EMBL/GenBank/DDBJ databases">
        <authorList>
            <person name="Cucini C."/>
            <person name="Frati F."/>
        </authorList>
    </citation>
    <scope>NUCLEOTIDE SEQUENCE [LARGE SCALE GENOMIC DNA]</scope>
</reference>
<protein>
    <recommendedName>
        <fullName evidence="6">Small ribosomal subunit protein mS23</fullName>
    </recommendedName>
</protein>